<dbReference type="InterPro" id="IPR052964">
    <property type="entry name" value="Sporulation_signal_mat"/>
</dbReference>
<evidence type="ECO:0000256" key="2">
    <source>
        <dbReference type="ARBA" id="ARBA00022692"/>
    </source>
</evidence>
<dbReference type="PANTHER" id="PTHR39535:SF2">
    <property type="entry name" value="HTTM DOMAIN-CONTAINING PROTEIN"/>
    <property type="match status" value="1"/>
</dbReference>
<evidence type="ECO:0000313" key="8">
    <source>
        <dbReference type="EMBL" id="TWT64101.1"/>
    </source>
</evidence>
<dbReference type="OrthoDB" id="128729at2"/>
<evidence type="ECO:0000256" key="5">
    <source>
        <dbReference type="SAM" id="MobiDB-lite"/>
    </source>
</evidence>
<dbReference type="GO" id="GO:0012505">
    <property type="term" value="C:endomembrane system"/>
    <property type="evidence" value="ECO:0007669"/>
    <property type="project" value="UniProtKB-SubCell"/>
</dbReference>
<accession>A0A5C5XNT5</accession>
<evidence type="ECO:0000256" key="3">
    <source>
        <dbReference type="ARBA" id="ARBA00022989"/>
    </source>
</evidence>
<sequence>MGRTVQILERECRNYIGQVSENWNQFWFTPRDPFSMSVLRILVGWMVFYTTLIWGMRLEAFFNVDGFNSMEMINKNLLTNEGPFAMSFWYWVPEAWVYPVHYLSLAITFCFMIGLYTRVTSILSLIVVISYAYRARYANYGLDQINAILTLYLCIAPSGTYLSVDRWLKKRRSPDGVLPIVQPTLATNIATRMTQLHYCVIYLAAGMGKLFGDTWWDGSAMWRGFANAEYQSFDLTWLAYFQPITEMITHTTVAWELSFAFLIWRPLARPIILLMGAGMHFGIGLFMGMWTFGFCMMFGYVTFLDPIKFKHVLEYFCRTSFGMSSLENQDSLTETSRKHNTKSPLPADYHQGVLSDRDPETSQKTIRDLKKQGYETAGH</sequence>
<reference evidence="8 9" key="1">
    <citation type="submission" date="2019-02" db="EMBL/GenBank/DDBJ databases">
        <title>Deep-cultivation of Planctomycetes and their phenomic and genomic characterization uncovers novel biology.</title>
        <authorList>
            <person name="Wiegand S."/>
            <person name="Jogler M."/>
            <person name="Boedeker C."/>
            <person name="Pinto D."/>
            <person name="Vollmers J."/>
            <person name="Rivas-Marin E."/>
            <person name="Kohn T."/>
            <person name="Peeters S.H."/>
            <person name="Heuer A."/>
            <person name="Rast P."/>
            <person name="Oberbeckmann S."/>
            <person name="Bunk B."/>
            <person name="Jeske O."/>
            <person name="Meyerdierks A."/>
            <person name="Storesund J.E."/>
            <person name="Kallscheuer N."/>
            <person name="Luecker S."/>
            <person name="Lage O.M."/>
            <person name="Pohl T."/>
            <person name="Merkel B.J."/>
            <person name="Hornburger P."/>
            <person name="Mueller R.-W."/>
            <person name="Bruemmer F."/>
            <person name="Labrenz M."/>
            <person name="Spormann A.M."/>
            <person name="Op Den Camp H."/>
            <person name="Overmann J."/>
            <person name="Amann R."/>
            <person name="Jetten M.S.M."/>
            <person name="Mascher T."/>
            <person name="Medema M.H."/>
            <person name="Devos D.P."/>
            <person name="Kaster A.-K."/>
            <person name="Ovreas L."/>
            <person name="Rohde M."/>
            <person name="Galperin M.Y."/>
            <person name="Jogler C."/>
        </authorList>
    </citation>
    <scope>NUCLEOTIDE SEQUENCE [LARGE SCALE GENOMIC DNA]</scope>
    <source>
        <strain evidence="8 9">Pan54</strain>
    </source>
</reference>
<evidence type="ECO:0000256" key="6">
    <source>
        <dbReference type="SAM" id="Phobius"/>
    </source>
</evidence>
<feature type="compositionally biased region" description="Basic and acidic residues" evidence="5">
    <location>
        <begin position="355"/>
        <end position="379"/>
    </location>
</feature>
<feature type="region of interest" description="Disordered" evidence="5">
    <location>
        <begin position="332"/>
        <end position="379"/>
    </location>
</feature>
<gene>
    <name evidence="8" type="ORF">Pan54_48620</name>
</gene>
<keyword evidence="2 6" id="KW-0812">Transmembrane</keyword>
<comment type="subcellular location">
    <subcellularLocation>
        <location evidence="1">Endomembrane system</location>
        <topology evidence="1">Multi-pass membrane protein</topology>
    </subcellularLocation>
</comment>
<feature type="transmembrane region" description="Helical" evidence="6">
    <location>
        <begin position="38"/>
        <end position="56"/>
    </location>
</feature>
<dbReference type="SMART" id="SM00752">
    <property type="entry name" value="HTTM"/>
    <property type="match status" value="1"/>
</dbReference>
<keyword evidence="4 6" id="KW-0472">Membrane</keyword>
<evidence type="ECO:0000313" key="9">
    <source>
        <dbReference type="Proteomes" id="UP000316095"/>
    </source>
</evidence>
<dbReference type="PANTHER" id="PTHR39535">
    <property type="entry name" value="SPORULATION-DELAYING PROTEIN SDPB"/>
    <property type="match status" value="1"/>
</dbReference>
<feature type="domain" description="HTTM-like" evidence="7">
    <location>
        <begin position="28"/>
        <end position="308"/>
    </location>
</feature>
<evidence type="ECO:0000259" key="7">
    <source>
        <dbReference type="SMART" id="SM00752"/>
    </source>
</evidence>
<comment type="caution">
    <text evidence="8">The sequence shown here is derived from an EMBL/GenBank/DDBJ whole genome shotgun (WGS) entry which is preliminary data.</text>
</comment>
<organism evidence="8 9">
    <name type="scientific">Rubinisphaera italica</name>
    <dbReference type="NCBI Taxonomy" id="2527969"/>
    <lineage>
        <taxon>Bacteria</taxon>
        <taxon>Pseudomonadati</taxon>
        <taxon>Planctomycetota</taxon>
        <taxon>Planctomycetia</taxon>
        <taxon>Planctomycetales</taxon>
        <taxon>Planctomycetaceae</taxon>
        <taxon>Rubinisphaera</taxon>
    </lineage>
</organism>
<name>A0A5C5XNT5_9PLAN</name>
<keyword evidence="3 6" id="KW-1133">Transmembrane helix</keyword>
<feature type="transmembrane region" description="Helical" evidence="6">
    <location>
        <begin position="100"/>
        <end position="133"/>
    </location>
</feature>
<dbReference type="InterPro" id="IPR011020">
    <property type="entry name" value="HTTM-like"/>
</dbReference>
<dbReference type="Proteomes" id="UP000316095">
    <property type="component" value="Unassembled WGS sequence"/>
</dbReference>
<evidence type="ECO:0000256" key="4">
    <source>
        <dbReference type="ARBA" id="ARBA00023136"/>
    </source>
</evidence>
<keyword evidence="9" id="KW-1185">Reference proteome</keyword>
<dbReference type="AlphaFoldDB" id="A0A5C5XNT5"/>
<protein>
    <recommendedName>
        <fullName evidence="7">HTTM-like domain-containing protein</fullName>
    </recommendedName>
</protein>
<evidence type="ECO:0000256" key="1">
    <source>
        <dbReference type="ARBA" id="ARBA00004127"/>
    </source>
</evidence>
<proteinExistence type="predicted"/>
<feature type="transmembrane region" description="Helical" evidence="6">
    <location>
        <begin position="271"/>
        <end position="301"/>
    </location>
</feature>
<dbReference type="EMBL" id="SJPG01000001">
    <property type="protein sequence ID" value="TWT64101.1"/>
    <property type="molecule type" value="Genomic_DNA"/>
</dbReference>